<feature type="signal peptide" evidence="2">
    <location>
        <begin position="1"/>
        <end position="15"/>
    </location>
</feature>
<feature type="region of interest" description="Disordered" evidence="1">
    <location>
        <begin position="632"/>
        <end position="667"/>
    </location>
</feature>
<feature type="compositionally biased region" description="Low complexity" evidence="1">
    <location>
        <begin position="231"/>
        <end position="240"/>
    </location>
</feature>
<dbReference type="PANTHER" id="PTHR35711:SF1">
    <property type="entry name" value="ECTODERMAL, ISOFORM F"/>
    <property type="match status" value="1"/>
</dbReference>
<feature type="region of interest" description="Disordered" evidence="1">
    <location>
        <begin position="808"/>
        <end position="873"/>
    </location>
</feature>
<feature type="compositionally biased region" description="Low complexity" evidence="1">
    <location>
        <begin position="427"/>
        <end position="444"/>
    </location>
</feature>
<evidence type="ECO:0000313" key="3">
    <source>
        <dbReference type="EMBL" id="KAG8464451.1"/>
    </source>
</evidence>
<feature type="compositionally biased region" description="Low complexity" evidence="1">
    <location>
        <begin position="648"/>
        <end position="667"/>
    </location>
</feature>
<feature type="compositionally biased region" description="Low complexity" evidence="1">
    <location>
        <begin position="1214"/>
        <end position="1227"/>
    </location>
</feature>
<accession>A0A8J6CAU3</accession>
<evidence type="ECO:0000256" key="1">
    <source>
        <dbReference type="SAM" id="MobiDB-lite"/>
    </source>
</evidence>
<gene>
    <name evidence="3" type="ORF">KFE25_003514</name>
</gene>
<proteinExistence type="predicted"/>
<dbReference type="OrthoDB" id="10688800at2759"/>
<organism evidence="3 4">
    <name type="scientific">Diacronema lutheri</name>
    <name type="common">Unicellular marine alga</name>
    <name type="synonym">Monochrysis lutheri</name>
    <dbReference type="NCBI Taxonomy" id="2081491"/>
    <lineage>
        <taxon>Eukaryota</taxon>
        <taxon>Haptista</taxon>
        <taxon>Haptophyta</taxon>
        <taxon>Pavlovophyceae</taxon>
        <taxon>Pavlovales</taxon>
        <taxon>Pavlovaceae</taxon>
        <taxon>Diacronema</taxon>
    </lineage>
</organism>
<feature type="compositionally biased region" description="Acidic residues" evidence="1">
    <location>
        <begin position="636"/>
        <end position="647"/>
    </location>
</feature>
<dbReference type="AlphaFoldDB" id="A0A8J6CAU3"/>
<feature type="region of interest" description="Disordered" evidence="1">
    <location>
        <begin position="381"/>
        <end position="444"/>
    </location>
</feature>
<keyword evidence="4" id="KW-1185">Reference proteome</keyword>
<name>A0A8J6CAU3_DIALT</name>
<keyword evidence="2" id="KW-0732">Signal</keyword>
<protein>
    <submittedName>
        <fullName evidence="3">Uncharacterized protein</fullName>
    </submittedName>
</protein>
<dbReference type="PANTHER" id="PTHR35711">
    <property type="entry name" value="EXPRESSED PROTEIN"/>
    <property type="match status" value="1"/>
</dbReference>
<feature type="region of interest" description="Disordered" evidence="1">
    <location>
        <begin position="16"/>
        <end position="52"/>
    </location>
</feature>
<feature type="compositionally biased region" description="Low complexity" evidence="1">
    <location>
        <begin position="16"/>
        <end position="25"/>
    </location>
</feature>
<dbReference type="EMBL" id="JAGTXO010000013">
    <property type="protein sequence ID" value="KAG8464451.1"/>
    <property type="molecule type" value="Genomic_DNA"/>
</dbReference>
<evidence type="ECO:0000313" key="4">
    <source>
        <dbReference type="Proteomes" id="UP000751190"/>
    </source>
</evidence>
<feature type="region of interest" description="Disordered" evidence="1">
    <location>
        <begin position="1194"/>
        <end position="1247"/>
    </location>
</feature>
<feature type="chain" id="PRO_5035155249" evidence="2">
    <location>
        <begin position="16"/>
        <end position="1247"/>
    </location>
</feature>
<reference evidence="3" key="1">
    <citation type="submission" date="2021-05" db="EMBL/GenBank/DDBJ databases">
        <title>The genome of the haptophyte Pavlova lutheri (Diacronema luteri, Pavlovales) - a model for lipid biosynthesis in eukaryotic algae.</title>
        <authorList>
            <person name="Hulatt C.J."/>
            <person name="Posewitz M.C."/>
        </authorList>
    </citation>
    <scope>NUCLEOTIDE SEQUENCE</scope>
    <source>
        <strain evidence="3">NIVA-4/92</strain>
    </source>
</reference>
<feature type="compositionally biased region" description="Pro residues" evidence="1">
    <location>
        <begin position="42"/>
        <end position="52"/>
    </location>
</feature>
<dbReference type="Proteomes" id="UP000751190">
    <property type="component" value="Unassembled WGS sequence"/>
</dbReference>
<feature type="region of interest" description="Disordered" evidence="1">
    <location>
        <begin position="176"/>
        <end position="264"/>
    </location>
</feature>
<feature type="compositionally biased region" description="Acidic residues" evidence="1">
    <location>
        <begin position="395"/>
        <end position="416"/>
    </location>
</feature>
<evidence type="ECO:0000256" key="2">
    <source>
        <dbReference type="SAM" id="SignalP"/>
    </source>
</evidence>
<comment type="caution">
    <text evidence="3">The sequence shown here is derived from an EMBL/GenBank/DDBJ whole genome shotgun (WGS) entry which is preliminary data.</text>
</comment>
<feature type="compositionally biased region" description="Acidic residues" evidence="1">
    <location>
        <begin position="819"/>
        <end position="845"/>
    </location>
</feature>
<sequence length="1247" mass="127144">MARVVLALTALCAAGRPPRAPSAARMTASWFRPERSAEPPRAASPPKRPPLAPHKLAAADVVAEHSARQFTLSSSFFRLHGAQPSAQQAEALAQRLRALGPASADAHGRGALRVPPEATAAYVLHWHEQMARMMRAGASDVLVVRWIDEDADGEERIVREKRIRRMSDDEIAQFEASLEDDPGASAFEAEAEAERARGDEEEEEELSVTSASARRRAVAPRGQPSDDVDEAAAAAAASADAYRRDLDVGSPPPDGQGGELRADWGERVAGSGTLDEIGELRAAFPPLDVPRLCALVDELAAWEHALFVAQTDAIFAAVPAEEAEAEAEALGAEAEAFIAQADARIAALFDDGGGRGVGGRVAGADGGVAKGGGWAARAAAAHGGGSRADDGGAAAEDDDQPWGGGNDDDDDDDDEAIERSLDSPSNARADSAGAGRASARGPDSAWASCEDELSLPELTMGASPSLLLAHLLPVLQSGLVDLGALLHAPLLDGGRTRAGGAAAACARGSSSGADGQADAGGMGVSSDTDATLVWASACALCARAPALLANATARAEVGALAAALAEASADGADVDEPLSARAVGQLLLAVHPYRLLATAHSVGGRTMAARVRRAWTALLRIARSRRKAIARAEAARDDDDEAADPDEQPAASSGGAADGNGTAQAAESAQAARAARMAAASALADAEDALALACAWEWRAVCSPGGPPAWLSAASPDAPSAIATAAGGASSDVSAAICPPPLPPLHGASAAIAHVLAHSAHARLALGEVRAALVERPARVGGAGGGGGGNGAAGAEAARASVGAAVSARAGAQRASGDGDGDDDDDDDDNDDDDDDASDDDEEDAWGARELIGGGAPADGGNEQRSVGAQADARADAGAGVDAEAAAEADAIVRAAPEILWSAHFLTYASGTSAAAAAARAALAAARAAAATSAAAPGAPLSARHCELAAELAAEPRDPRQRAALLRAAVSSVCTAIEGGLPGSCARALLARAPTLALLEPSRQLPGAVHLVRGALPGASDAQLVAFAAHVPWALREPSLLRQKLRALESALPPGVRAWRIALYAPRVLNLRSVPARLRRLCELLPEAEPAHIAEQIPTLLTSDIERTLAPRIAAARAALHAEEWAALMASKRLGRTLLSSNAAFDRLRMVRAALPHRPPGARPRADALVTMPQARFDRWLRSLEPSEFRRALAAGATASPPKRRGAESEAGRAARGASVAPRALRTVARRGRRARRADGEAEGESD</sequence>